<evidence type="ECO:0000256" key="1">
    <source>
        <dbReference type="SAM" id="Phobius"/>
    </source>
</evidence>
<name>X5DQ00_9CORY</name>
<proteinExistence type="predicted"/>
<evidence type="ECO:0000313" key="3">
    <source>
        <dbReference type="Proteomes" id="UP000023703"/>
    </source>
</evidence>
<gene>
    <name evidence="2" type="ORF">CGLY_04480</name>
</gene>
<sequence length="248" mass="26208">MTSLINALRSETTKLLSMRSTLVYAILLTGALYGPVVLATLFSSETPTFEWADLMNGAMIFIMVAIVFAASTTAGDIRNHMHAQAFLTQQGRTTWVTAKLLVTLVFMLVTYAVGVALTVGAAAAFGARLSLDFGGAFTPVWGYLLGGVAFPLMAVGLACVLRSPVVSVAVPTVWFLLIDGMIGETATHIEAFRPLAAIAPGERLSQLATGYDRVGLGLDSAACVAILVGWVVVVAGIGLWRNQRADVR</sequence>
<dbReference type="HOGENOM" id="CLU_095621_0_0_11"/>
<dbReference type="KEGG" id="cgy:CGLY_04480"/>
<keyword evidence="1" id="KW-1133">Transmembrane helix</keyword>
<keyword evidence="1" id="KW-0472">Membrane</keyword>
<keyword evidence="3" id="KW-1185">Reference proteome</keyword>
<reference evidence="2 3" key="1">
    <citation type="journal article" date="2015" name="Int. J. Syst. Evol. Microbiol.">
        <title>Revisiting Corynebacterium glyciniphilum (ex Kubota et al., 1972) sp. nov., nom. rev., isolated from putrefied banana.</title>
        <authorList>
            <person name="Al-Dilaimi A."/>
            <person name="Bednarz H."/>
            <person name="Lomker A."/>
            <person name="Niehaus K."/>
            <person name="Kalinowski J."/>
            <person name="Ruckert C."/>
        </authorList>
    </citation>
    <scope>NUCLEOTIDE SEQUENCE [LARGE SCALE GENOMIC DNA]</scope>
    <source>
        <strain evidence="2">AJ 3170</strain>
    </source>
</reference>
<dbReference type="eggNOG" id="ENOG5030HQN">
    <property type="taxonomic scope" value="Bacteria"/>
</dbReference>
<dbReference type="RefSeq" id="WP_038546666.1">
    <property type="nucleotide sequence ID" value="NZ_CP006842.1"/>
</dbReference>
<feature type="transmembrane region" description="Helical" evidence="1">
    <location>
        <begin position="216"/>
        <end position="240"/>
    </location>
</feature>
<keyword evidence="1" id="KW-0812">Transmembrane</keyword>
<organism evidence="2 3">
    <name type="scientific">Corynebacterium glyciniphilum AJ 3170</name>
    <dbReference type="NCBI Taxonomy" id="1404245"/>
    <lineage>
        <taxon>Bacteria</taxon>
        <taxon>Bacillati</taxon>
        <taxon>Actinomycetota</taxon>
        <taxon>Actinomycetes</taxon>
        <taxon>Mycobacteriales</taxon>
        <taxon>Corynebacteriaceae</taxon>
        <taxon>Corynebacterium</taxon>
    </lineage>
</organism>
<feature type="transmembrane region" description="Helical" evidence="1">
    <location>
        <begin position="21"/>
        <end position="42"/>
    </location>
</feature>
<accession>X5DQ00</accession>
<feature type="transmembrane region" description="Helical" evidence="1">
    <location>
        <begin position="54"/>
        <end position="75"/>
    </location>
</feature>
<protein>
    <submittedName>
        <fullName evidence="2">Putative ABC-type transporter, permease subunit</fullName>
    </submittedName>
</protein>
<dbReference type="STRING" id="1404245.CGLY_04480"/>
<evidence type="ECO:0000313" key="2">
    <source>
        <dbReference type="EMBL" id="AHW63344.1"/>
    </source>
</evidence>
<dbReference type="Proteomes" id="UP000023703">
    <property type="component" value="Chromosome"/>
</dbReference>
<dbReference type="EMBL" id="CP006842">
    <property type="protein sequence ID" value="AHW63344.1"/>
    <property type="molecule type" value="Genomic_DNA"/>
</dbReference>
<feature type="transmembrane region" description="Helical" evidence="1">
    <location>
        <begin position="140"/>
        <end position="161"/>
    </location>
</feature>
<feature type="transmembrane region" description="Helical" evidence="1">
    <location>
        <begin position="96"/>
        <end position="125"/>
    </location>
</feature>
<dbReference type="OrthoDB" id="4400257at2"/>
<dbReference type="AlphaFoldDB" id="X5DQ00"/>